<gene>
    <name evidence="2" type="ORF">FPHYL_5476</name>
</gene>
<evidence type="ECO:0000256" key="1">
    <source>
        <dbReference type="SAM" id="Phobius"/>
    </source>
</evidence>
<comment type="caution">
    <text evidence="2">The sequence shown here is derived from an EMBL/GenBank/DDBJ whole genome shotgun (WGS) entry which is preliminary data.</text>
</comment>
<dbReference type="OrthoDB" id="10250282at2759"/>
<dbReference type="Gene3D" id="3.40.710.10">
    <property type="entry name" value="DD-peptidase/beta-lactamase superfamily"/>
    <property type="match status" value="1"/>
</dbReference>
<evidence type="ECO:0000313" key="2">
    <source>
        <dbReference type="EMBL" id="KAF5562823.1"/>
    </source>
</evidence>
<feature type="transmembrane region" description="Helical" evidence="1">
    <location>
        <begin position="95"/>
        <end position="118"/>
    </location>
</feature>
<organism evidence="2 3">
    <name type="scientific">Fusarium phyllophilum</name>
    <dbReference type="NCBI Taxonomy" id="47803"/>
    <lineage>
        <taxon>Eukaryota</taxon>
        <taxon>Fungi</taxon>
        <taxon>Dikarya</taxon>
        <taxon>Ascomycota</taxon>
        <taxon>Pezizomycotina</taxon>
        <taxon>Sordariomycetes</taxon>
        <taxon>Hypocreomycetidae</taxon>
        <taxon>Hypocreales</taxon>
        <taxon>Nectriaceae</taxon>
        <taxon>Fusarium</taxon>
        <taxon>Fusarium fujikuroi species complex</taxon>
    </lineage>
</organism>
<keyword evidence="1" id="KW-1133">Transmembrane helix</keyword>
<keyword evidence="3" id="KW-1185">Reference proteome</keyword>
<dbReference type="AlphaFoldDB" id="A0A8H5NFI5"/>
<name>A0A8H5NFI5_9HYPO</name>
<protein>
    <submittedName>
        <fullName evidence="2">Beta-lactamase transpeptidase</fullName>
    </submittedName>
</protein>
<evidence type="ECO:0000313" key="3">
    <source>
        <dbReference type="Proteomes" id="UP000582016"/>
    </source>
</evidence>
<sequence length="193" mass="21485">MENKYQVISLPSTLTWEEIFHLAMTDIQQVCSISGTPGFEIRVLDRNGKTAGQYLCFRDVNQEPQPDADTVFKIGSMCRGFTALAITALVTDGRFIGMTVLTLFSTTFVTPMLLIYLAHHANGPFATTLVVMRVHLMPEFTKIIVLGNSLCHCDATDWSAQILTQVFLSGGIDRPFSDLFYCCIFTSGNPLWN</sequence>
<dbReference type="InterPro" id="IPR012338">
    <property type="entry name" value="Beta-lactam/transpept-like"/>
</dbReference>
<reference evidence="2 3" key="1">
    <citation type="submission" date="2020-05" db="EMBL/GenBank/DDBJ databases">
        <title>Identification and distribution of gene clusters putatively required for synthesis of sphingolipid metabolism inhibitors in phylogenetically diverse species of the filamentous fungus Fusarium.</title>
        <authorList>
            <person name="Kim H.-S."/>
            <person name="Busman M."/>
            <person name="Brown D.W."/>
            <person name="Divon H."/>
            <person name="Uhlig S."/>
            <person name="Proctor R.H."/>
        </authorList>
    </citation>
    <scope>NUCLEOTIDE SEQUENCE [LARGE SCALE GENOMIC DNA]</scope>
    <source>
        <strain evidence="2 3">NRRL 13617</strain>
    </source>
</reference>
<accession>A0A8H5NFI5</accession>
<dbReference type="SUPFAM" id="SSF56601">
    <property type="entry name" value="beta-lactamase/transpeptidase-like"/>
    <property type="match status" value="1"/>
</dbReference>
<keyword evidence="1" id="KW-0472">Membrane</keyword>
<keyword evidence="1" id="KW-0812">Transmembrane</keyword>
<dbReference type="Proteomes" id="UP000582016">
    <property type="component" value="Unassembled WGS sequence"/>
</dbReference>
<dbReference type="EMBL" id="JAAOAQ010000180">
    <property type="protein sequence ID" value="KAF5562823.1"/>
    <property type="molecule type" value="Genomic_DNA"/>
</dbReference>
<proteinExistence type="predicted"/>